<keyword evidence="3" id="KW-1185">Reference proteome</keyword>
<evidence type="ECO:0000256" key="1">
    <source>
        <dbReference type="SAM" id="Phobius"/>
    </source>
</evidence>
<reference evidence="2 3" key="2">
    <citation type="journal article" date="2013" name="PLoS ONE">
        <title>INDIGO - INtegrated Data Warehouse of MIcrobial GenOmes with Examples from the Red Sea Extremophiles.</title>
        <authorList>
            <person name="Alam I."/>
            <person name="Antunes A."/>
            <person name="Kamau A.A."/>
            <person name="Ba Alawi W."/>
            <person name="Kalkatawi M."/>
            <person name="Stingl U."/>
            <person name="Bajic V.B."/>
        </authorList>
    </citation>
    <scope>NUCLEOTIDE SEQUENCE [LARGE SCALE GENOMIC DNA]</scope>
    <source>
        <strain evidence="2 3">SSD-17B</strain>
    </source>
</reference>
<accession>U2E7Y1</accession>
<organism evidence="2 3">
    <name type="scientific">Haloplasma contractile SSD-17B</name>
    <dbReference type="NCBI Taxonomy" id="1033810"/>
    <lineage>
        <taxon>Bacteria</taxon>
        <taxon>Bacillati</taxon>
        <taxon>Mycoplasmatota</taxon>
        <taxon>Mollicutes</taxon>
        <taxon>Haloplasmatales</taxon>
        <taxon>Haloplasmataceae</taxon>
        <taxon>Haloplasma</taxon>
    </lineage>
</organism>
<feature type="transmembrane region" description="Helical" evidence="1">
    <location>
        <begin position="7"/>
        <end position="25"/>
    </location>
</feature>
<dbReference type="eggNOG" id="ENOG50335UQ">
    <property type="taxonomic scope" value="Bacteria"/>
</dbReference>
<feature type="transmembrane region" description="Helical" evidence="1">
    <location>
        <begin position="116"/>
        <end position="138"/>
    </location>
</feature>
<dbReference type="InParanoid" id="U2E7Y1"/>
<feature type="transmembrane region" description="Helical" evidence="1">
    <location>
        <begin position="253"/>
        <end position="278"/>
    </location>
</feature>
<sequence length="282" mass="31268">MKKIDYLNYLIVILVMITAGFGLFYTTGESKIITDTIYNEVITLYGDGIYKNDSVFKASVNKGSDLSMLVVVILFLYTMILSSRVAKFKFIQIGLLSAILYYSSCLVFGVTFNRLFLLYVLLFSASLFSMIFSLVNLFKADNISSVEGKPFKGTALFLIICGCSTLVWLQFIIPAIVNGHHLSTIEIYTTEPTFVFDLAIIFPIYIGSAIALLKGQAVGYKMAPILLVFIVIIGLTVICQTIVQIVMDIDIPINQLIGTVSSFVILGVIAGVLTIRYIRFLK</sequence>
<dbReference type="STRING" id="1033810.HLPCO_002605"/>
<protein>
    <submittedName>
        <fullName evidence="2">Uncharacterized protein</fullName>
    </submittedName>
</protein>
<feature type="transmembrane region" description="Helical" evidence="1">
    <location>
        <begin position="193"/>
        <end position="213"/>
    </location>
</feature>
<dbReference type="Proteomes" id="UP000005707">
    <property type="component" value="Unassembled WGS sequence"/>
</dbReference>
<name>U2E7Y1_9MOLU</name>
<keyword evidence="1" id="KW-0472">Membrane</keyword>
<feature type="transmembrane region" description="Helical" evidence="1">
    <location>
        <begin position="225"/>
        <end position="247"/>
    </location>
</feature>
<evidence type="ECO:0000313" key="3">
    <source>
        <dbReference type="Proteomes" id="UP000005707"/>
    </source>
</evidence>
<gene>
    <name evidence="2" type="ORF">HLPCO_002605</name>
</gene>
<proteinExistence type="predicted"/>
<dbReference type="RefSeq" id="WP_021031163.1">
    <property type="nucleotide sequence ID" value="NZ_AFNU02000012.1"/>
</dbReference>
<evidence type="ECO:0000313" key="2">
    <source>
        <dbReference type="EMBL" id="ERJ11303.1"/>
    </source>
</evidence>
<feature type="transmembrane region" description="Helical" evidence="1">
    <location>
        <begin position="150"/>
        <end position="173"/>
    </location>
</feature>
<keyword evidence="1" id="KW-1133">Transmembrane helix</keyword>
<dbReference type="OrthoDB" id="3260635at2"/>
<comment type="caution">
    <text evidence="2">The sequence shown here is derived from an EMBL/GenBank/DDBJ whole genome shotgun (WGS) entry which is preliminary data.</text>
</comment>
<dbReference type="AlphaFoldDB" id="U2E7Y1"/>
<dbReference type="EMBL" id="AFNU02000012">
    <property type="protein sequence ID" value="ERJ11303.1"/>
    <property type="molecule type" value="Genomic_DNA"/>
</dbReference>
<feature type="transmembrane region" description="Helical" evidence="1">
    <location>
        <begin position="90"/>
        <end position="110"/>
    </location>
</feature>
<keyword evidence="1" id="KW-0812">Transmembrane</keyword>
<reference evidence="2 3" key="1">
    <citation type="journal article" date="2011" name="J. Bacteriol.">
        <title>Genome sequence of Haloplasma contractile, an unusual contractile bacterium from a deep-sea anoxic brine lake.</title>
        <authorList>
            <person name="Antunes A."/>
            <person name="Alam I."/>
            <person name="El Dorry H."/>
            <person name="Siam R."/>
            <person name="Robertson A."/>
            <person name="Bajic V.B."/>
            <person name="Stingl U."/>
        </authorList>
    </citation>
    <scope>NUCLEOTIDE SEQUENCE [LARGE SCALE GENOMIC DNA]</scope>
    <source>
        <strain evidence="2 3">SSD-17B</strain>
    </source>
</reference>
<feature type="transmembrane region" description="Helical" evidence="1">
    <location>
        <begin position="66"/>
        <end position="83"/>
    </location>
</feature>